<dbReference type="GO" id="GO:0005886">
    <property type="term" value="C:plasma membrane"/>
    <property type="evidence" value="ECO:0007669"/>
    <property type="project" value="TreeGrafter"/>
</dbReference>
<sequence>MSAAAPSPATPPQAAPAPPAATGQPTATAAASIPQATPSIPAPAAPAQPAPAPQPAPAKPAPAAQAAPAEPVPSAPPRPAPIQPAPAAAQPPVPARPAAAAQPAVRQVTPMPLAAAPPAIPPAPPHAGAGVQRAPAGRARPKFRHWMLILSFLVLVLLPLTASAWYLWTRAQDQYVSVMGFSVRKEDQKGGIDLLGGLGAFTSSGGASDQNILYQFIRSEDMVRAVNNTIDLKARFSAGWPRDFVYAYDPSGTIEDLVKYWNRQVTVLSDDKTGIITVKTAAFSPQDAKTIADAIYDASSKTVNRLSDQAREDATRYAREELNKAEQRVEEVRGRMTQYRTRTQLVDPKAEFESQMGILTQLQSQLAAALVAQDMLVENGTLESDPRFEQGKKKIGAIESRIQQERDKFSTSRDGPGGESYAKLVADYEQLTADRTFAEATYTAARATYDKALGEAQRQTRYLAAHIVPQLSEQSQRPNRPMVLALMALFLTLGWSILLLVYYSVRDRA</sequence>
<dbReference type="GO" id="GO:0004713">
    <property type="term" value="F:protein tyrosine kinase activity"/>
    <property type="evidence" value="ECO:0007669"/>
    <property type="project" value="TreeGrafter"/>
</dbReference>
<name>A0A344PI58_9RHOB</name>
<feature type="region of interest" description="Disordered" evidence="2">
    <location>
        <begin position="1"/>
        <end position="106"/>
    </location>
</feature>
<dbReference type="AlphaFoldDB" id="A0A344PI58"/>
<keyword evidence="5" id="KW-1185">Reference proteome</keyword>
<evidence type="ECO:0000256" key="2">
    <source>
        <dbReference type="SAM" id="MobiDB-lite"/>
    </source>
</evidence>
<feature type="coiled-coil region" evidence="1">
    <location>
        <begin position="315"/>
        <end position="342"/>
    </location>
</feature>
<evidence type="ECO:0000313" key="5">
    <source>
        <dbReference type="Proteomes" id="UP000252023"/>
    </source>
</evidence>
<feature type="compositionally biased region" description="Low complexity" evidence="2">
    <location>
        <begin position="20"/>
        <end position="39"/>
    </location>
</feature>
<keyword evidence="3" id="KW-0472">Membrane</keyword>
<feature type="transmembrane region" description="Helical" evidence="3">
    <location>
        <begin position="146"/>
        <end position="168"/>
    </location>
</feature>
<keyword evidence="3" id="KW-1133">Transmembrane helix</keyword>
<keyword evidence="3" id="KW-0812">Transmembrane</keyword>
<dbReference type="Proteomes" id="UP000252023">
    <property type="component" value="Chromosome"/>
</dbReference>
<evidence type="ECO:0000256" key="1">
    <source>
        <dbReference type="SAM" id="Coils"/>
    </source>
</evidence>
<feature type="compositionally biased region" description="Low complexity" evidence="2">
    <location>
        <begin position="96"/>
        <end position="106"/>
    </location>
</feature>
<feature type="region of interest" description="Disordered" evidence="2">
    <location>
        <begin position="115"/>
        <end position="134"/>
    </location>
</feature>
<reference evidence="5" key="1">
    <citation type="submission" date="2018-07" db="EMBL/GenBank/DDBJ databases">
        <title>Genome sequencing of Paracoccus sp. SC2-6.</title>
        <authorList>
            <person name="Heo J."/>
            <person name="Kim S.-J."/>
            <person name="Kwon S.-W."/>
        </authorList>
    </citation>
    <scope>NUCLEOTIDE SEQUENCE [LARGE SCALE GENOMIC DNA]</scope>
    <source>
        <strain evidence="5">SC2-6</strain>
    </source>
</reference>
<dbReference type="InterPro" id="IPR050445">
    <property type="entry name" value="Bact_polysacc_biosynth/exp"/>
</dbReference>
<feature type="transmembrane region" description="Helical" evidence="3">
    <location>
        <begin position="482"/>
        <end position="505"/>
    </location>
</feature>
<dbReference type="KEGG" id="pars:DRW48_04620"/>
<feature type="compositionally biased region" description="Pro residues" evidence="2">
    <location>
        <begin position="8"/>
        <end position="19"/>
    </location>
</feature>
<dbReference type="PANTHER" id="PTHR32309">
    <property type="entry name" value="TYROSINE-PROTEIN KINASE"/>
    <property type="match status" value="1"/>
</dbReference>
<proteinExistence type="predicted"/>
<feature type="compositionally biased region" description="Pro residues" evidence="2">
    <location>
        <begin position="70"/>
        <end position="95"/>
    </location>
</feature>
<dbReference type="PANTHER" id="PTHR32309:SF13">
    <property type="entry name" value="FERRIC ENTEROBACTIN TRANSPORT PROTEIN FEPE"/>
    <property type="match status" value="1"/>
</dbReference>
<feature type="compositionally biased region" description="Pro residues" evidence="2">
    <location>
        <begin position="40"/>
        <end position="60"/>
    </location>
</feature>
<protein>
    <submittedName>
        <fullName evidence="4">Capsule biosynthesis protein</fullName>
    </submittedName>
</protein>
<dbReference type="OrthoDB" id="7800844at2"/>
<evidence type="ECO:0000313" key="4">
    <source>
        <dbReference type="EMBL" id="AXC49063.1"/>
    </source>
</evidence>
<gene>
    <name evidence="4" type="ORF">DRW48_04620</name>
</gene>
<organism evidence="4 5">
    <name type="scientific">Paracoccus suum</name>
    <dbReference type="NCBI Taxonomy" id="2259340"/>
    <lineage>
        <taxon>Bacteria</taxon>
        <taxon>Pseudomonadati</taxon>
        <taxon>Pseudomonadota</taxon>
        <taxon>Alphaproteobacteria</taxon>
        <taxon>Rhodobacterales</taxon>
        <taxon>Paracoccaceae</taxon>
        <taxon>Paracoccus</taxon>
    </lineage>
</organism>
<keyword evidence="1" id="KW-0175">Coiled coil</keyword>
<dbReference type="EMBL" id="CP030918">
    <property type="protein sequence ID" value="AXC49063.1"/>
    <property type="molecule type" value="Genomic_DNA"/>
</dbReference>
<evidence type="ECO:0000256" key="3">
    <source>
        <dbReference type="SAM" id="Phobius"/>
    </source>
</evidence>
<accession>A0A344PI58</accession>